<feature type="non-terminal residue" evidence="2">
    <location>
        <position position="113"/>
    </location>
</feature>
<name>A0ABM0Q3E5_GALVR</name>
<dbReference type="GeneID" id="103583309"/>
<organism evidence="1 2">
    <name type="scientific">Galeopterus variegatus</name>
    <name type="common">Malayan flying lemur</name>
    <name type="synonym">Cynocephalus variegatus</name>
    <dbReference type="NCBI Taxonomy" id="482537"/>
    <lineage>
        <taxon>Eukaryota</taxon>
        <taxon>Metazoa</taxon>
        <taxon>Chordata</taxon>
        <taxon>Craniata</taxon>
        <taxon>Vertebrata</taxon>
        <taxon>Euteleostomi</taxon>
        <taxon>Mammalia</taxon>
        <taxon>Eutheria</taxon>
        <taxon>Euarchontoglires</taxon>
        <taxon>Dermoptera</taxon>
        <taxon>Cynocephalidae</taxon>
        <taxon>Galeopterus</taxon>
    </lineage>
</organism>
<protein>
    <submittedName>
        <fullName evidence="2">Leupaxin-like</fullName>
    </submittedName>
</protein>
<proteinExistence type="predicted"/>
<evidence type="ECO:0000313" key="1">
    <source>
        <dbReference type="Proteomes" id="UP000694923"/>
    </source>
</evidence>
<evidence type="ECO:0000313" key="2">
    <source>
        <dbReference type="RefSeq" id="XP_008562886.1"/>
    </source>
</evidence>
<dbReference type="RefSeq" id="XP_008562886.1">
    <property type="nucleotide sequence ID" value="XM_008564664.1"/>
</dbReference>
<sequence>RLTYSLVPYDIDALLEELERSTLQDSGEYSNPAPLFLDQHSGKESNLAETSKILSVQDNVSPLPVQLVYTTNIQEPNVYSEIQERKESPPPPKTSAATQLDELMAHLSEMQAK</sequence>
<accession>A0ABM0Q3E5</accession>
<gene>
    <name evidence="2" type="primary">LOC103583309</name>
</gene>
<feature type="non-terminal residue" evidence="2">
    <location>
        <position position="1"/>
    </location>
</feature>
<reference evidence="2" key="1">
    <citation type="submission" date="2025-08" db="UniProtKB">
        <authorList>
            <consortium name="RefSeq"/>
        </authorList>
    </citation>
    <scope>IDENTIFICATION</scope>
</reference>
<dbReference type="Proteomes" id="UP000694923">
    <property type="component" value="Unplaced"/>
</dbReference>
<keyword evidence="1" id="KW-1185">Reference proteome</keyword>